<dbReference type="AlphaFoldDB" id="A0A2M8EMJ1"/>
<reference evidence="2" key="1">
    <citation type="submission" date="2017-09" db="EMBL/GenBank/DDBJ databases">
        <title>Depth-based differentiation of microbial function through sediment-hosted aquifers and enrichment of novel symbionts in the deep terrestrial subsurface.</title>
        <authorList>
            <person name="Probst A.J."/>
            <person name="Ladd B."/>
            <person name="Jarett J.K."/>
            <person name="Geller-Mcgrath D.E."/>
            <person name="Sieber C.M.K."/>
            <person name="Emerson J.B."/>
            <person name="Anantharaman K."/>
            <person name="Thomas B.C."/>
            <person name="Malmstrom R."/>
            <person name="Stieglmeier M."/>
            <person name="Klingl A."/>
            <person name="Woyke T."/>
            <person name="Ryan C.M."/>
            <person name="Banfield J.F."/>
        </authorList>
    </citation>
    <scope>NUCLEOTIDE SEQUENCE [LARGE SCALE GENOMIC DNA]</scope>
</reference>
<proteinExistence type="predicted"/>
<gene>
    <name evidence="1" type="ORF">CO058_00550</name>
</gene>
<accession>A0A2M8EMJ1</accession>
<evidence type="ECO:0000313" key="1">
    <source>
        <dbReference type="EMBL" id="PJC23966.1"/>
    </source>
</evidence>
<sequence length="69" mass="7763">MIKISEFVDVVQSNVANFFKVKINRNLLNSVENGGVATIKISTTQIKGFIEDKQGKQTKLKRINIKVNN</sequence>
<protein>
    <submittedName>
        <fullName evidence="1">Uncharacterized protein</fullName>
    </submittedName>
</protein>
<name>A0A2M8EMJ1_UNCKA</name>
<comment type="caution">
    <text evidence="1">The sequence shown here is derived from an EMBL/GenBank/DDBJ whole genome shotgun (WGS) entry which is preliminary data.</text>
</comment>
<dbReference type="EMBL" id="PFSJ01000005">
    <property type="protein sequence ID" value="PJC23966.1"/>
    <property type="molecule type" value="Genomic_DNA"/>
</dbReference>
<organism evidence="1 2">
    <name type="scientific">candidate division WWE3 bacterium CG_4_9_14_0_2_um_filter_35_11</name>
    <dbReference type="NCBI Taxonomy" id="1975077"/>
    <lineage>
        <taxon>Bacteria</taxon>
        <taxon>Katanobacteria</taxon>
    </lineage>
</organism>
<evidence type="ECO:0000313" key="2">
    <source>
        <dbReference type="Proteomes" id="UP000229756"/>
    </source>
</evidence>
<dbReference type="Proteomes" id="UP000229756">
    <property type="component" value="Unassembled WGS sequence"/>
</dbReference>